<protein>
    <recommendedName>
        <fullName evidence="3">Myb/SANT-like domain-containing protein</fullName>
    </recommendedName>
</protein>
<accession>A0A7J9F3H7</accession>
<evidence type="ECO:0008006" key="3">
    <source>
        <dbReference type="Google" id="ProtNLM"/>
    </source>
</evidence>
<organism evidence="1 2">
    <name type="scientific">Gossypium trilobum</name>
    <dbReference type="NCBI Taxonomy" id="34281"/>
    <lineage>
        <taxon>Eukaryota</taxon>
        <taxon>Viridiplantae</taxon>
        <taxon>Streptophyta</taxon>
        <taxon>Embryophyta</taxon>
        <taxon>Tracheophyta</taxon>
        <taxon>Spermatophyta</taxon>
        <taxon>Magnoliopsida</taxon>
        <taxon>eudicotyledons</taxon>
        <taxon>Gunneridae</taxon>
        <taxon>Pentapetalae</taxon>
        <taxon>rosids</taxon>
        <taxon>malvids</taxon>
        <taxon>Malvales</taxon>
        <taxon>Malvaceae</taxon>
        <taxon>Malvoideae</taxon>
        <taxon>Gossypium</taxon>
    </lineage>
</organism>
<proteinExistence type="predicted"/>
<keyword evidence="2" id="KW-1185">Reference proteome</keyword>
<gene>
    <name evidence="1" type="ORF">Gotri_004049</name>
</gene>
<dbReference type="EMBL" id="JABEZW010000011">
    <property type="protein sequence ID" value="MBA0779853.1"/>
    <property type="molecule type" value="Genomic_DNA"/>
</dbReference>
<dbReference type="AlphaFoldDB" id="A0A7J9F3H7"/>
<reference evidence="1 2" key="1">
    <citation type="journal article" date="2019" name="Genome Biol. Evol.">
        <title>Insights into the evolution of the New World diploid cottons (Gossypium, subgenus Houzingenia) based on genome sequencing.</title>
        <authorList>
            <person name="Grover C.E."/>
            <person name="Arick M.A. 2nd"/>
            <person name="Thrash A."/>
            <person name="Conover J.L."/>
            <person name="Sanders W.S."/>
            <person name="Peterson D.G."/>
            <person name="Frelichowski J.E."/>
            <person name="Scheffler J.A."/>
            <person name="Scheffler B.E."/>
            <person name="Wendel J.F."/>
        </authorList>
    </citation>
    <scope>NUCLEOTIDE SEQUENCE [LARGE SCALE GENOMIC DNA]</scope>
    <source>
        <strain evidence="1">8</strain>
        <tissue evidence="1">Leaf</tissue>
    </source>
</reference>
<dbReference type="Proteomes" id="UP000593568">
    <property type="component" value="Unassembled WGS sequence"/>
</dbReference>
<dbReference type="PANTHER" id="PTHR48464">
    <property type="match status" value="1"/>
</dbReference>
<feature type="non-terminal residue" evidence="1">
    <location>
        <position position="237"/>
    </location>
</feature>
<sequence>MSLDPIEADLGERLPSNVIDGDESNIDVALVSCIVELYNIGTYNTDTRFKTGYLNELERMLEKVLPHATLKAKPNLESRIRTLKRDWTIIYDMLNEKTIAALCGDDVSLDEMDVSATQLQPLKPNQDGSTYSKKKKKISDGSEQISTSITDVVMLLGENIRTVGLALSRSIASEKDERYHALSKIPDHLMQMLIFFSLPSSVPLEWDERYRALNKIPDHPMQMLIFFSLPSSVRLEW</sequence>
<name>A0A7J9F3H7_9ROSI</name>
<comment type="caution">
    <text evidence="1">The sequence shown here is derived from an EMBL/GenBank/DDBJ whole genome shotgun (WGS) entry which is preliminary data.</text>
</comment>
<evidence type="ECO:0000313" key="2">
    <source>
        <dbReference type="Proteomes" id="UP000593568"/>
    </source>
</evidence>
<evidence type="ECO:0000313" key="1">
    <source>
        <dbReference type="EMBL" id="MBA0779853.1"/>
    </source>
</evidence>
<dbReference type="PANTHER" id="PTHR48464:SF1">
    <property type="entry name" value="MYB_SANT-LIKE DOMAIN-CONTAINING PROTEIN"/>
    <property type="match status" value="1"/>
</dbReference>